<dbReference type="AlphaFoldDB" id="A0A7S1G6T1"/>
<organism evidence="2">
    <name type="scientific">Bicosoecida sp. CB-2014</name>
    <dbReference type="NCBI Taxonomy" id="1486930"/>
    <lineage>
        <taxon>Eukaryota</taxon>
        <taxon>Sar</taxon>
        <taxon>Stramenopiles</taxon>
        <taxon>Bigyra</taxon>
        <taxon>Opalozoa</taxon>
        <taxon>Bicosoecida</taxon>
    </lineage>
</organism>
<accession>A0A7S1G6T1</accession>
<feature type="signal peptide" evidence="1">
    <location>
        <begin position="1"/>
        <end position="24"/>
    </location>
</feature>
<proteinExistence type="predicted"/>
<keyword evidence="1" id="KW-0732">Signal</keyword>
<feature type="chain" id="PRO_5030826335" evidence="1">
    <location>
        <begin position="25"/>
        <end position="358"/>
    </location>
</feature>
<name>A0A7S1G6T1_9STRA</name>
<evidence type="ECO:0000256" key="1">
    <source>
        <dbReference type="SAM" id="SignalP"/>
    </source>
</evidence>
<reference evidence="2" key="1">
    <citation type="submission" date="2021-01" db="EMBL/GenBank/DDBJ databases">
        <authorList>
            <person name="Corre E."/>
            <person name="Pelletier E."/>
            <person name="Niang G."/>
            <person name="Scheremetjew M."/>
            <person name="Finn R."/>
            <person name="Kale V."/>
            <person name="Holt S."/>
            <person name="Cochrane G."/>
            <person name="Meng A."/>
            <person name="Brown T."/>
            <person name="Cohen L."/>
        </authorList>
    </citation>
    <scope>NUCLEOTIDE SEQUENCE</scope>
    <source>
        <strain evidence="2">Ms1</strain>
    </source>
</reference>
<sequence>MGSATAALAIAAACLAGAVAAAAATPLGRKYSWSASTPPRLQWLGNDGYCGEVSAIMAGLKFGQYLSQYDLRDVATGSQLRYYLVGENDGVTARRLRLQHSEYPNTCVPREGARRGNCARQYLAWAKNQTRHGGAVTITVYMNYNLFYGSTDPRAGEVDYDHIVSVARVDSDYDDDAFHADDLLTIVDHGLWSPDNVPQYAFTYAFGAAMGSREEANSPDGEVYTVPDAYSGGNFGIAHTGPADGGGELVPVRVDTSVNFERPGIKDGSQVRPPPMPLNLTVTASALVPGVRYMLYEYANETAVPTAAFNAHKADAAASLPFVAAGGDMDGANATFTVRRSIMSDEKVFYRAVRADAP</sequence>
<dbReference type="EMBL" id="HBFS01011836">
    <property type="protein sequence ID" value="CAD8914899.1"/>
    <property type="molecule type" value="Transcribed_RNA"/>
</dbReference>
<protein>
    <submittedName>
        <fullName evidence="2">Uncharacterized protein</fullName>
    </submittedName>
</protein>
<gene>
    <name evidence="2" type="ORF">BSP0115_LOCUS8156</name>
</gene>
<evidence type="ECO:0000313" key="2">
    <source>
        <dbReference type="EMBL" id="CAD8914899.1"/>
    </source>
</evidence>